<dbReference type="GO" id="GO:0005524">
    <property type="term" value="F:ATP binding"/>
    <property type="evidence" value="ECO:0007669"/>
    <property type="project" value="UniProtKB-KW"/>
</dbReference>
<dbReference type="GO" id="GO:0016787">
    <property type="term" value="F:hydrolase activity"/>
    <property type="evidence" value="ECO:0007669"/>
    <property type="project" value="UniProtKB-KW"/>
</dbReference>
<dbReference type="PROSITE" id="PS51192">
    <property type="entry name" value="HELICASE_ATP_BIND_1"/>
    <property type="match status" value="1"/>
</dbReference>
<keyword evidence="8" id="KW-1185">Reference proteome</keyword>
<dbReference type="EC" id="3.6.4.13" evidence="1"/>
<evidence type="ECO:0000256" key="3">
    <source>
        <dbReference type="ARBA" id="ARBA00022801"/>
    </source>
</evidence>
<accession>A0A0N4ZH17</accession>
<dbReference type="GO" id="GO:0003676">
    <property type="term" value="F:nucleic acid binding"/>
    <property type="evidence" value="ECO:0007669"/>
    <property type="project" value="InterPro"/>
</dbReference>
<name>A0A0N4ZH17_PARTI</name>
<dbReference type="STRING" id="131310.A0A0N4ZH17"/>
<evidence type="ECO:0000313" key="9">
    <source>
        <dbReference type="WBParaSite" id="PTRK_0000718100.1"/>
    </source>
</evidence>
<keyword evidence="2" id="KW-0547">Nucleotide-binding</keyword>
<dbReference type="InterPro" id="IPR027417">
    <property type="entry name" value="P-loop_NTPase"/>
</dbReference>
<evidence type="ECO:0000256" key="5">
    <source>
        <dbReference type="ARBA" id="ARBA00022840"/>
    </source>
</evidence>
<feature type="domain" description="Helicase ATP-binding" evidence="6">
    <location>
        <begin position="52"/>
        <end position="216"/>
    </location>
</feature>
<dbReference type="Gene3D" id="3.40.50.300">
    <property type="entry name" value="P-loop containing nucleotide triphosphate hydrolases"/>
    <property type="match status" value="2"/>
</dbReference>
<keyword evidence="3" id="KW-0378">Hydrolase</keyword>
<reference evidence="9" key="1">
    <citation type="submission" date="2017-02" db="UniProtKB">
        <authorList>
            <consortium name="WormBaseParasite"/>
        </authorList>
    </citation>
    <scope>IDENTIFICATION</scope>
</reference>
<dbReference type="PANTHER" id="PTHR47958">
    <property type="entry name" value="ATP-DEPENDENT RNA HELICASE DBP3"/>
    <property type="match status" value="1"/>
</dbReference>
<sequence length="701" mass="81431">MVDFITYCFDIKDYKKTQNVESFVNLDIPSGMVRRFNKMGILKPSFNQLILTPIAISRRDMVVQINVDLDKLVIFAITSIDSTSIDKNNLQTVIISTTNKKCKDIYLFLEDANFKKLKIGLCCDRRDTKIGANSQIIISTVECLIQMINNEEINLNNVTTLIIDRVDEMIDENLEANISKVASSCSKKKKVCIFSLMYSQKILNILSQFMIDAMMMKLIHHDAIPVKIKQYVHFDIIENQFTPASLMAAKILKSQQFNQAIVFINDTKLIVDFANQLCKHLKEYAVQLMSGSMLQKDHIKVMDELNNKKVKVLVSTDSMSRGIDSQHIDLVININCPINSCIYFKRLERASKSGNNGLGITLIDNEKDLLKFVDMVDTEKLIVKYLNKEIMENSSLIINKNIFEESLMFNGKNLKKKLFSCDRLLEKNILNVIKYTKDVLLDIKINVDHTKTPCDISEKDVLVDIKKASTKEFHNKRNCPFDKYTKLRSKFNAEVLSKENINDNNKFPEQNIDKNNVKETISMDNNIIEKQEVIRYSRSQMMEIFNSRNLEQWNVLFKELNLRKEIYKSDPIISDMELRKPFAIQLRILREREKERTKKLRREMEKHGKKQKNIVYGKVTRNWFNETRFPSLPLLPDHIYGEVYDLTTGNGKYYMLDTNEMVISPSLSIFKQKGENMLQKIVTQNKTLSKRWFLSQANSSS</sequence>
<evidence type="ECO:0000259" key="6">
    <source>
        <dbReference type="PROSITE" id="PS51192"/>
    </source>
</evidence>
<dbReference type="InterPro" id="IPR001650">
    <property type="entry name" value="Helicase_C-like"/>
</dbReference>
<dbReference type="GO" id="GO:0003724">
    <property type="term" value="F:RNA helicase activity"/>
    <property type="evidence" value="ECO:0007669"/>
    <property type="project" value="UniProtKB-EC"/>
</dbReference>
<dbReference type="Proteomes" id="UP000038045">
    <property type="component" value="Unplaced"/>
</dbReference>
<proteinExistence type="predicted"/>
<dbReference type="WBParaSite" id="PTRK_0000718100.1">
    <property type="protein sequence ID" value="PTRK_0000718100.1"/>
    <property type="gene ID" value="PTRK_0000718100"/>
</dbReference>
<evidence type="ECO:0000259" key="7">
    <source>
        <dbReference type="PROSITE" id="PS51194"/>
    </source>
</evidence>
<dbReference type="SUPFAM" id="SSF52540">
    <property type="entry name" value="P-loop containing nucleoside triphosphate hydrolases"/>
    <property type="match status" value="1"/>
</dbReference>
<evidence type="ECO:0000256" key="1">
    <source>
        <dbReference type="ARBA" id="ARBA00012552"/>
    </source>
</evidence>
<evidence type="ECO:0000256" key="2">
    <source>
        <dbReference type="ARBA" id="ARBA00022741"/>
    </source>
</evidence>
<keyword evidence="4" id="KW-0347">Helicase</keyword>
<feature type="domain" description="Helicase C-terminal" evidence="7">
    <location>
        <begin position="246"/>
        <end position="402"/>
    </location>
</feature>
<dbReference type="Pfam" id="PF00271">
    <property type="entry name" value="Helicase_C"/>
    <property type="match status" value="1"/>
</dbReference>
<dbReference type="InterPro" id="IPR011545">
    <property type="entry name" value="DEAD/DEAH_box_helicase_dom"/>
</dbReference>
<evidence type="ECO:0000313" key="8">
    <source>
        <dbReference type="Proteomes" id="UP000038045"/>
    </source>
</evidence>
<organism evidence="8 9">
    <name type="scientific">Parastrongyloides trichosuri</name>
    <name type="common">Possum-specific nematode worm</name>
    <dbReference type="NCBI Taxonomy" id="131310"/>
    <lineage>
        <taxon>Eukaryota</taxon>
        <taxon>Metazoa</taxon>
        <taxon>Ecdysozoa</taxon>
        <taxon>Nematoda</taxon>
        <taxon>Chromadorea</taxon>
        <taxon>Rhabditida</taxon>
        <taxon>Tylenchina</taxon>
        <taxon>Panagrolaimomorpha</taxon>
        <taxon>Strongyloidoidea</taxon>
        <taxon>Strongyloididae</taxon>
        <taxon>Parastrongyloides</taxon>
    </lineage>
</organism>
<evidence type="ECO:0000256" key="4">
    <source>
        <dbReference type="ARBA" id="ARBA00022806"/>
    </source>
</evidence>
<dbReference type="SMART" id="SM00490">
    <property type="entry name" value="HELICc"/>
    <property type="match status" value="1"/>
</dbReference>
<protein>
    <recommendedName>
        <fullName evidence="1">RNA helicase</fullName>
        <ecNumber evidence="1">3.6.4.13</ecNumber>
    </recommendedName>
</protein>
<dbReference type="Pfam" id="PF00270">
    <property type="entry name" value="DEAD"/>
    <property type="match status" value="1"/>
</dbReference>
<dbReference type="InterPro" id="IPR014001">
    <property type="entry name" value="Helicase_ATP-bd"/>
</dbReference>
<dbReference type="PROSITE" id="PS51194">
    <property type="entry name" value="HELICASE_CTER"/>
    <property type="match status" value="1"/>
</dbReference>
<keyword evidence="5" id="KW-0067">ATP-binding</keyword>
<dbReference type="AlphaFoldDB" id="A0A0N4ZH17"/>